<dbReference type="AlphaFoldDB" id="A0A3D8SEA8"/>
<feature type="transmembrane region" description="Helical" evidence="12">
    <location>
        <begin position="416"/>
        <end position="435"/>
    </location>
</feature>
<evidence type="ECO:0000256" key="12">
    <source>
        <dbReference type="SAM" id="Phobius"/>
    </source>
</evidence>
<comment type="caution">
    <text evidence="13">The sequence shown here is derived from an EMBL/GenBank/DDBJ whole genome shotgun (WGS) entry which is preliminary data.</text>
</comment>
<evidence type="ECO:0000256" key="3">
    <source>
        <dbReference type="ARBA" id="ARBA00021242"/>
    </source>
</evidence>
<keyword evidence="6 12" id="KW-0812">Transmembrane</keyword>
<evidence type="ECO:0000313" key="14">
    <source>
        <dbReference type="Proteomes" id="UP000256645"/>
    </source>
</evidence>
<evidence type="ECO:0000256" key="9">
    <source>
        <dbReference type="ARBA" id="ARBA00023136"/>
    </source>
</evidence>
<feature type="transmembrane region" description="Helical" evidence="12">
    <location>
        <begin position="197"/>
        <end position="218"/>
    </location>
</feature>
<protein>
    <recommendedName>
        <fullName evidence="3">Molybdate-anion transporter</fullName>
    </recommendedName>
    <alternativeName>
        <fullName evidence="10">Major facilitator superfamily domain-containing protein 5</fullName>
    </alternativeName>
    <alternativeName>
        <fullName evidence="11">Molybdate transporter 2 homolog</fullName>
    </alternativeName>
</protein>
<evidence type="ECO:0000256" key="8">
    <source>
        <dbReference type="ARBA" id="ARBA00023065"/>
    </source>
</evidence>
<feature type="transmembrane region" description="Helical" evidence="12">
    <location>
        <begin position="106"/>
        <end position="128"/>
    </location>
</feature>
<keyword evidence="7 12" id="KW-1133">Transmembrane helix</keyword>
<keyword evidence="4" id="KW-0813">Transport</keyword>
<dbReference type="EMBL" id="PDLM01000002">
    <property type="protein sequence ID" value="RDW84649.1"/>
    <property type="molecule type" value="Genomic_DNA"/>
</dbReference>
<evidence type="ECO:0000256" key="1">
    <source>
        <dbReference type="ARBA" id="ARBA00003019"/>
    </source>
</evidence>
<sequence length="467" mass="51808">MEFYSSNVVFLVVINAALSYCQYKRQNGKSKTPKDMAGGHSAESVAAAEAVNWHFKMKFLPVYLLVFGADWLQVCVPVLRCPRLPTDENRDRIFTPYQKGLAEETVAHLFTTGFLAAAISASFIGSLADRYGRRAACLTFCATYSVSCFTVLFDDIIILFLGRILGGLSTTLMYSVFESWMVTEYHRQHLDDAGGSLSELFGIMTALNSVIAILAGLFAQFMSDFTGTQAAPFMTAVVCLVSAFVLISRRWSENYGDSAKFDALLPNVPEKSGYQIILDDKRLWALCITSCFFEGSMYLWIFFKFPALRLTHELNGLGSDLPFGMIFAALMCAMMLGSLFFTWYSSLPRGPLVAGPSSLLMFALLLASSCFLIPVLSRHEASTFWCFCLFEFCCGIYFPTIGTLKEKLVDDGVRAKIYGITRIPLNLFVFFGLAFTQDGERHRDNMFMVLSGVLLAAAAAVCTLLLD</sequence>
<comment type="function">
    <text evidence="1">Mediates high-affinity intracellular uptake of the rare oligo-element molybdenum.</text>
</comment>
<evidence type="ECO:0000256" key="7">
    <source>
        <dbReference type="ARBA" id="ARBA00022989"/>
    </source>
</evidence>
<evidence type="ECO:0000256" key="5">
    <source>
        <dbReference type="ARBA" id="ARBA00022475"/>
    </source>
</evidence>
<dbReference type="OrthoDB" id="263957at2759"/>
<dbReference type="InterPro" id="IPR036259">
    <property type="entry name" value="MFS_trans_sf"/>
</dbReference>
<keyword evidence="9 12" id="KW-0472">Membrane</keyword>
<feature type="transmembrane region" description="Helical" evidence="12">
    <location>
        <begin position="60"/>
        <end position="79"/>
    </location>
</feature>
<reference evidence="13 14" key="1">
    <citation type="journal article" date="2018" name="IMA Fungus">
        <title>IMA Genome-F 9: Draft genome sequence of Annulohypoxylon stygium, Aspergillus mulundensis, Berkeleyomyces basicola (syn. Thielaviopsis basicola), Ceratocystis smalleyi, two Cercospora beticola strains, Coleophoma cylindrospora, Fusarium fracticaudum, Phialophora cf. hyalina, and Morchella septimelata.</title>
        <authorList>
            <person name="Wingfield B.D."/>
            <person name="Bills G.F."/>
            <person name="Dong Y."/>
            <person name="Huang W."/>
            <person name="Nel W.J."/>
            <person name="Swalarsk-Parry B.S."/>
            <person name="Vaghefi N."/>
            <person name="Wilken P.M."/>
            <person name="An Z."/>
            <person name="de Beer Z.W."/>
            <person name="De Vos L."/>
            <person name="Chen L."/>
            <person name="Duong T.A."/>
            <person name="Gao Y."/>
            <person name="Hammerbacher A."/>
            <person name="Kikkert J.R."/>
            <person name="Li Y."/>
            <person name="Li H."/>
            <person name="Li K."/>
            <person name="Li Q."/>
            <person name="Liu X."/>
            <person name="Ma X."/>
            <person name="Naidoo K."/>
            <person name="Pethybridge S.J."/>
            <person name="Sun J."/>
            <person name="Steenkamp E.T."/>
            <person name="van der Nest M.A."/>
            <person name="van Wyk S."/>
            <person name="Wingfield M.J."/>
            <person name="Xiong C."/>
            <person name="Yue Q."/>
            <person name="Zhang X."/>
        </authorList>
    </citation>
    <scope>NUCLEOTIDE SEQUENCE [LARGE SCALE GENOMIC DNA]</scope>
    <source>
        <strain evidence="13 14">BP6252</strain>
    </source>
</reference>
<feature type="transmembrane region" description="Helical" evidence="12">
    <location>
        <begin position="359"/>
        <end position="376"/>
    </location>
</feature>
<keyword evidence="14" id="KW-1185">Reference proteome</keyword>
<evidence type="ECO:0000256" key="11">
    <source>
        <dbReference type="ARBA" id="ARBA00032555"/>
    </source>
</evidence>
<feature type="transmembrane region" description="Helical" evidence="12">
    <location>
        <begin position="382"/>
        <end position="404"/>
    </location>
</feature>
<feature type="transmembrane region" description="Helical" evidence="12">
    <location>
        <begin position="447"/>
        <end position="466"/>
    </location>
</feature>
<proteinExistence type="predicted"/>
<feature type="transmembrane region" description="Helical" evidence="12">
    <location>
        <begin position="323"/>
        <end position="347"/>
    </location>
</feature>
<gene>
    <name evidence="13" type="ORF">BP6252_02239</name>
</gene>
<dbReference type="CDD" id="cd17487">
    <property type="entry name" value="MFS_MFSD5_like"/>
    <property type="match status" value="1"/>
</dbReference>
<dbReference type="GO" id="GO:0006811">
    <property type="term" value="P:monoatomic ion transport"/>
    <property type="evidence" value="ECO:0007669"/>
    <property type="project" value="UniProtKB-KW"/>
</dbReference>
<dbReference type="PANTHER" id="PTHR23516:SF1">
    <property type="entry name" value="MOLYBDATE-ANION TRANSPORTER"/>
    <property type="match status" value="1"/>
</dbReference>
<feature type="transmembrane region" description="Helical" evidence="12">
    <location>
        <begin position="158"/>
        <end position="177"/>
    </location>
</feature>
<comment type="subcellular location">
    <subcellularLocation>
        <location evidence="2">Cell membrane</location>
        <topology evidence="2">Multi-pass membrane protein</topology>
    </subcellularLocation>
</comment>
<dbReference type="Proteomes" id="UP000256645">
    <property type="component" value="Unassembled WGS sequence"/>
</dbReference>
<dbReference type="SUPFAM" id="SSF103473">
    <property type="entry name" value="MFS general substrate transporter"/>
    <property type="match status" value="1"/>
</dbReference>
<dbReference type="Pfam" id="PF05631">
    <property type="entry name" value="MFS_5"/>
    <property type="match status" value="1"/>
</dbReference>
<name>A0A3D8SEA8_9HELO</name>
<dbReference type="GO" id="GO:0015098">
    <property type="term" value="F:molybdate ion transmembrane transporter activity"/>
    <property type="evidence" value="ECO:0007669"/>
    <property type="project" value="InterPro"/>
</dbReference>
<dbReference type="PANTHER" id="PTHR23516">
    <property type="entry name" value="SAM (S-ADENOSYL METHIONINE) TRANSPORTER"/>
    <property type="match status" value="1"/>
</dbReference>
<keyword evidence="5" id="KW-1003">Cell membrane</keyword>
<accession>A0A3D8SEA8</accession>
<dbReference type="Gene3D" id="1.20.1250.20">
    <property type="entry name" value="MFS general substrate transporter like domains"/>
    <property type="match status" value="1"/>
</dbReference>
<dbReference type="InterPro" id="IPR008509">
    <property type="entry name" value="MOT2/MFSD5"/>
</dbReference>
<evidence type="ECO:0000256" key="2">
    <source>
        <dbReference type="ARBA" id="ARBA00004651"/>
    </source>
</evidence>
<evidence type="ECO:0000256" key="6">
    <source>
        <dbReference type="ARBA" id="ARBA00022692"/>
    </source>
</evidence>
<keyword evidence="8" id="KW-0406">Ion transport</keyword>
<feature type="transmembrane region" description="Helical" evidence="12">
    <location>
        <begin position="283"/>
        <end position="303"/>
    </location>
</feature>
<evidence type="ECO:0000313" key="13">
    <source>
        <dbReference type="EMBL" id="RDW84649.1"/>
    </source>
</evidence>
<evidence type="ECO:0000256" key="10">
    <source>
        <dbReference type="ARBA" id="ARBA00030646"/>
    </source>
</evidence>
<feature type="transmembrane region" description="Helical" evidence="12">
    <location>
        <begin position="135"/>
        <end position="152"/>
    </location>
</feature>
<dbReference type="GO" id="GO:0005886">
    <property type="term" value="C:plasma membrane"/>
    <property type="evidence" value="ECO:0007669"/>
    <property type="project" value="UniProtKB-SubCell"/>
</dbReference>
<evidence type="ECO:0000256" key="4">
    <source>
        <dbReference type="ARBA" id="ARBA00022448"/>
    </source>
</evidence>
<feature type="transmembrane region" description="Helical" evidence="12">
    <location>
        <begin position="6"/>
        <end position="23"/>
    </location>
</feature>
<feature type="transmembrane region" description="Helical" evidence="12">
    <location>
        <begin position="230"/>
        <end position="247"/>
    </location>
</feature>
<organism evidence="13 14">
    <name type="scientific">Coleophoma cylindrospora</name>
    <dbReference type="NCBI Taxonomy" id="1849047"/>
    <lineage>
        <taxon>Eukaryota</taxon>
        <taxon>Fungi</taxon>
        <taxon>Dikarya</taxon>
        <taxon>Ascomycota</taxon>
        <taxon>Pezizomycotina</taxon>
        <taxon>Leotiomycetes</taxon>
        <taxon>Helotiales</taxon>
        <taxon>Dermateaceae</taxon>
        <taxon>Coleophoma</taxon>
    </lineage>
</organism>